<dbReference type="InterPro" id="IPR037033">
    <property type="entry name" value="DNA-dir_RNAP_su2_hyb_sf"/>
</dbReference>
<reference evidence="7" key="2">
    <citation type="submission" date="2022-01" db="EMBL/GenBank/DDBJ databases">
        <authorList>
            <person name="Yamashiro T."/>
            <person name="Shiraishi A."/>
            <person name="Satake H."/>
            <person name="Nakayama K."/>
        </authorList>
    </citation>
    <scope>NUCLEOTIDE SEQUENCE</scope>
</reference>
<feature type="domain" description="DNA-directed RNA polymerase subunit 2 hybrid-binding" evidence="6">
    <location>
        <begin position="151"/>
        <end position="194"/>
    </location>
</feature>
<evidence type="ECO:0000256" key="5">
    <source>
        <dbReference type="ARBA" id="ARBA00023163"/>
    </source>
</evidence>
<keyword evidence="5" id="KW-0804">Transcription</keyword>
<dbReference type="PANTHER" id="PTHR34995:SF1">
    <property type="entry name" value="DNA-DIRECTED RNA POLYMERASE SUBUNIT BETA"/>
    <property type="match status" value="1"/>
</dbReference>
<dbReference type="InterPro" id="IPR007120">
    <property type="entry name" value="DNA-dir_RNAP_su2_dom"/>
</dbReference>
<evidence type="ECO:0000256" key="3">
    <source>
        <dbReference type="ARBA" id="ARBA00022679"/>
    </source>
</evidence>
<evidence type="ECO:0000256" key="2">
    <source>
        <dbReference type="ARBA" id="ARBA00022478"/>
    </source>
</evidence>
<comment type="caution">
    <text evidence="7">The sequence shown here is derived from an EMBL/GenBank/DDBJ whole genome shotgun (WGS) entry which is preliminary data.</text>
</comment>
<evidence type="ECO:0000256" key="4">
    <source>
        <dbReference type="ARBA" id="ARBA00022695"/>
    </source>
</evidence>
<reference evidence="7" key="1">
    <citation type="journal article" date="2022" name="Int. J. Mol. Sci.">
        <title>Draft Genome of Tanacetum Coccineum: Genomic Comparison of Closely Related Tanacetum-Family Plants.</title>
        <authorList>
            <person name="Yamashiro T."/>
            <person name="Shiraishi A."/>
            <person name="Nakayama K."/>
            <person name="Satake H."/>
        </authorList>
    </citation>
    <scope>NUCLEOTIDE SEQUENCE</scope>
</reference>
<name>A0ABQ5GKR9_9ASTR</name>
<dbReference type="EMBL" id="BQNB010018565">
    <property type="protein sequence ID" value="GJT75806.1"/>
    <property type="molecule type" value="Genomic_DNA"/>
</dbReference>
<dbReference type="Pfam" id="PF00562">
    <property type="entry name" value="RNA_pol_Rpb2_6"/>
    <property type="match status" value="1"/>
</dbReference>
<keyword evidence="3" id="KW-0808">Transferase</keyword>
<accession>A0ABQ5GKR9</accession>
<dbReference type="PANTHER" id="PTHR34995">
    <property type="entry name" value="DNA-DIRECTED RNA POLYMERASE SUBUNIT BETA"/>
    <property type="match status" value="1"/>
</dbReference>
<gene>
    <name evidence="7" type="ORF">Tco_1042531</name>
</gene>
<keyword evidence="8" id="KW-1185">Reference proteome</keyword>
<dbReference type="SUPFAM" id="SSF64484">
    <property type="entry name" value="beta and beta-prime subunits of DNA dependent RNA-polymerase"/>
    <property type="match status" value="1"/>
</dbReference>
<keyword evidence="2" id="KW-0240">DNA-directed RNA polymerase</keyword>
<evidence type="ECO:0000259" key="6">
    <source>
        <dbReference type="Pfam" id="PF00562"/>
    </source>
</evidence>
<evidence type="ECO:0000256" key="1">
    <source>
        <dbReference type="ARBA" id="ARBA00012418"/>
    </source>
</evidence>
<keyword evidence="4" id="KW-0548">Nucleotidyltransferase</keyword>
<sequence length="567" mass="64077">MRKTSRGQKKMKSSGQLHYSWEKIALFGPGGIEARTATVPILRIFILVTMGVFAQLGPSEGINGGLIGSLAIHARFGRWGSLESRNSLALIRSFRIELVDPARYRHEFLLFHGKQVHLRILTCKPKQSLFLSGEVHCWTGSGRPGGLDSGLCAYRQDMPYLQDGRPVDMVFNPLGVPSRMNVGQIFDLSLAKQTANPWIFEPESPGKSRIFDGRTGDPFEQPGYHRIALILKLIIKLMIKSMGVPVGAIHVLHNNPLKEGPRKGDNGARQEVLGTIIFGGRIPTPEDAPESFRLFSVPPENTFFSSGTGYHFLVYLRRLSRLNRRRKLNRNEAEVFFYDRSFFSDRWKNWRKRNPQGMGTGGDRNVDFDGVSNGLFMGLYLWRLSRGTVNLCFSYESFGATIGDPFCTNSDMLSGALFLNELTRGNFEFTGLTRTIIALAEFYVISRSQKRKFSITDSHPLSKFYSAQYGGMMAERPLRYPSILEGNSDLLAKRRRNRVIIPLESIPEGENPLIPSSGISIEIPRNGILRRNSILAYFDDPRYIRKSSGLTKYETRELIHIVNERKI</sequence>
<evidence type="ECO:0000313" key="7">
    <source>
        <dbReference type="EMBL" id="GJT75806.1"/>
    </source>
</evidence>
<evidence type="ECO:0000313" key="8">
    <source>
        <dbReference type="Proteomes" id="UP001151760"/>
    </source>
</evidence>
<dbReference type="Gene3D" id="2.40.270.10">
    <property type="entry name" value="DNA-directed RNA polymerase, subunit 2, domain 6"/>
    <property type="match status" value="1"/>
</dbReference>
<dbReference type="EC" id="2.7.7.6" evidence="1"/>
<protein>
    <recommendedName>
        <fullName evidence="1">DNA-directed RNA polymerase</fullName>
        <ecNumber evidence="1">2.7.7.6</ecNumber>
    </recommendedName>
</protein>
<dbReference type="InterPro" id="IPR050254">
    <property type="entry name" value="RNA_pol_beta''_euk"/>
</dbReference>
<proteinExistence type="predicted"/>
<dbReference type="Proteomes" id="UP001151760">
    <property type="component" value="Unassembled WGS sequence"/>
</dbReference>
<organism evidence="7 8">
    <name type="scientific">Tanacetum coccineum</name>
    <dbReference type="NCBI Taxonomy" id="301880"/>
    <lineage>
        <taxon>Eukaryota</taxon>
        <taxon>Viridiplantae</taxon>
        <taxon>Streptophyta</taxon>
        <taxon>Embryophyta</taxon>
        <taxon>Tracheophyta</taxon>
        <taxon>Spermatophyta</taxon>
        <taxon>Magnoliopsida</taxon>
        <taxon>eudicotyledons</taxon>
        <taxon>Gunneridae</taxon>
        <taxon>Pentapetalae</taxon>
        <taxon>asterids</taxon>
        <taxon>campanulids</taxon>
        <taxon>Asterales</taxon>
        <taxon>Asteraceae</taxon>
        <taxon>Asteroideae</taxon>
        <taxon>Anthemideae</taxon>
        <taxon>Anthemidinae</taxon>
        <taxon>Tanacetum</taxon>
    </lineage>
</organism>